<feature type="chain" id="PRO_5009524733" description="CHAT domain-containing protein" evidence="5">
    <location>
        <begin position="23"/>
        <end position="2395"/>
    </location>
</feature>
<feature type="repeat" description="TPR" evidence="3">
    <location>
        <begin position="1138"/>
        <end position="1171"/>
    </location>
</feature>
<dbReference type="Pfam" id="PF12770">
    <property type="entry name" value="CHAT"/>
    <property type="match status" value="1"/>
</dbReference>
<feature type="region of interest" description="Disordered" evidence="4">
    <location>
        <begin position="20"/>
        <end position="42"/>
    </location>
</feature>
<reference evidence="7 8" key="1">
    <citation type="journal article" date="2016" name="Nat. Commun.">
        <title>Thousands of microbial genomes shed light on interconnected biogeochemical processes in an aquifer system.</title>
        <authorList>
            <person name="Anantharaman K."/>
            <person name="Brown C.T."/>
            <person name="Hug L.A."/>
            <person name="Sharon I."/>
            <person name="Castelle C.J."/>
            <person name="Probst A.J."/>
            <person name="Thomas B.C."/>
            <person name="Singh A."/>
            <person name="Wilkins M.J."/>
            <person name="Karaoz U."/>
            <person name="Brodie E.L."/>
            <person name="Williams K.H."/>
            <person name="Hubbard S.S."/>
            <person name="Banfield J.F."/>
        </authorList>
    </citation>
    <scope>NUCLEOTIDE SEQUENCE [LARGE SCALE GENOMIC DNA]</scope>
</reference>
<dbReference type="InterPro" id="IPR011990">
    <property type="entry name" value="TPR-like_helical_dom_sf"/>
</dbReference>
<evidence type="ECO:0000256" key="5">
    <source>
        <dbReference type="SAM" id="SignalP"/>
    </source>
</evidence>
<organism evidence="7 8">
    <name type="scientific">Candidatus Lambdaproteobacteria bacterium RIFOXYD2_FULL_56_26</name>
    <dbReference type="NCBI Taxonomy" id="1817773"/>
    <lineage>
        <taxon>Bacteria</taxon>
        <taxon>Pseudomonadati</taxon>
        <taxon>Pseudomonadota</taxon>
        <taxon>Candidatus Lambdaproteobacteria</taxon>
    </lineage>
</organism>
<evidence type="ECO:0000256" key="2">
    <source>
        <dbReference type="ARBA" id="ARBA00022803"/>
    </source>
</evidence>
<accession>A0A1F6GL07</accession>
<feature type="repeat" description="TPR" evidence="3">
    <location>
        <begin position="1516"/>
        <end position="1549"/>
    </location>
</feature>
<evidence type="ECO:0000313" key="8">
    <source>
        <dbReference type="Proteomes" id="UP000177583"/>
    </source>
</evidence>
<evidence type="ECO:0000256" key="3">
    <source>
        <dbReference type="PROSITE-ProRule" id="PRU00339"/>
    </source>
</evidence>
<keyword evidence="5" id="KW-0732">Signal</keyword>
<feature type="domain" description="CHAT" evidence="6">
    <location>
        <begin position="2068"/>
        <end position="2394"/>
    </location>
</feature>
<proteinExistence type="predicted"/>
<evidence type="ECO:0000259" key="6">
    <source>
        <dbReference type="Pfam" id="PF12770"/>
    </source>
</evidence>
<dbReference type="EMBL" id="MFNF01000068">
    <property type="protein sequence ID" value="OGG98804.1"/>
    <property type="molecule type" value="Genomic_DNA"/>
</dbReference>
<dbReference type="PANTHER" id="PTHR45641">
    <property type="entry name" value="TETRATRICOPEPTIDE REPEAT PROTEIN (AFU_ORTHOLOGUE AFUA_6G03870)"/>
    <property type="match status" value="1"/>
</dbReference>
<dbReference type="PROSITE" id="PS50005">
    <property type="entry name" value="TPR"/>
    <property type="match status" value="4"/>
</dbReference>
<evidence type="ECO:0000256" key="4">
    <source>
        <dbReference type="SAM" id="MobiDB-lite"/>
    </source>
</evidence>
<dbReference type="Proteomes" id="UP000177583">
    <property type="component" value="Unassembled WGS sequence"/>
</dbReference>
<feature type="signal peptide" evidence="5">
    <location>
        <begin position="1"/>
        <end position="22"/>
    </location>
</feature>
<evidence type="ECO:0000313" key="7">
    <source>
        <dbReference type="EMBL" id="OGG98804.1"/>
    </source>
</evidence>
<dbReference type="InterPro" id="IPR019734">
    <property type="entry name" value="TPR_rpt"/>
</dbReference>
<dbReference type="SUPFAM" id="SSF48452">
    <property type="entry name" value="TPR-like"/>
    <property type="match status" value="7"/>
</dbReference>
<dbReference type="Gene3D" id="1.25.40.10">
    <property type="entry name" value="Tetratricopeptide repeat domain"/>
    <property type="match status" value="9"/>
</dbReference>
<dbReference type="SMART" id="SM00028">
    <property type="entry name" value="TPR"/>
    <property type="match status" value="31"/>
</dbReference>
<dbReference type="Pfam" id="PF13374">
    <property type="entry name" value="TPR_10"/>
    <property type="match status" value="2"/>
</dbReference>
<keyword evidence="2 3" id="KW-0802">TPR repeat</keyword>
<protein>
    <recommendedName>
        <fullName evidence="6">CHAT domain-containing protein</fullName>
    </recommendedName>
</protein>
<dbReference type="InterPro" id="IPR024983">
    <property type="entry name" value="CHAT_dom"/>
</dbReference>
<keyword evidence="1" id="KW-0677">Repeat</keyword>
<comment type="caution">
    <text evidence="7">The sequence shown here is derived from an EMBL/GenBank/DDBJ whole genome shotgun (WGS) entry which is preliminary data.</text>
</comment>
<name>A0A1F6GL07_9PROT</name>
<dbReference type="Pfam" id="PF13424">
    <property type="entry name" value="TPR_12"/>
    <property type="match status" value="10"/>
</dbReference>
<gene>
    <name evidence="7" type="ORF">A2557_13465</name>
</gene>
<feature type="repeat" description="TPR" evidence="3">
    <location>
        <begin position="1096"/>
        <end position="1129"/>
    </location>
</feature>
<feature type="repeat" description="TPR" evidence="3">
    <location>
        <begin position="47"/>
        <end position="80"/>
    </location>
</feature>
<evidence type="ECO:0000256" key="1">
    <source>
        <dbReference type="ARBA" id="ARBA00022737"/>
    </source>
</evidence>
<sequence length="2395" mass="262172">MKKAILLLCFALTLGFASPAGAAQKKGGSKSPKKEAQVQLTPDQEKALGEYKQGLSYQRRERLGQAIQSFEAALKLDPQPLYNLALVKTKAELVRYKAKVAFEKAKDLQAKGDLNGAIEALEAAVLLLPEKTYKEALATAKLTLLQSQAKAEADLAKEQETQGRWEAAIAGYEKAWALSAEKPYQEALARVKASLNRQKAQTIAAQAKIWEEEGKFAEAITAYQEAHQWVADPAYLIGAKKVQASWTHRQAQVELDAAQALVQEAKFAEAIPRIEAALKIEKTKETEALLVQTQKALVHQKAQVELDAAQALVQEAKFAEAIPRIEAALKIEKTKETEALLVQTQKSLVHQKAQVELDAAQALVQEAKFAEAIPRLLAALKIEKTPETETLLVQTQKALVHQKAQVELDAAQTLVQEAKFAEAIPRLLAALKIERTPETEALLVQTQKSLVHQKAQVELDAAQALVQEAKFAEAIPRLLAALKIERTPETETLLVQTQKALVHQKAQAELAAALGLIEAGRYIEGIRRTEASLGLEDQPQAQAQLARAQGLLKAVQAEEFSAQAAQAQAQGQLDLALSRMTKAQELDPKPAYQQGVTRIKALQVKAQAKAAYEAGLVLLNGKKEDWGFKLFEEATTKDPEPTIYLEALALATKDLNRRAELLAAVATRYEAAQDKVNQARLLFGKGLAQLPADPTAAKASFEQAEALDPSRALYPGYVGWAQVALGNLDGAKGAFERALVAPNPAPAAVQAGFAYRLGLRAEEQFEFLTAYGYYKTAQTLDPTKKGYAQGMDRAAKGALRLARRDNETGLHAYDHGDFATSSTHFSKALTTYGSILGEGAKETLAAQSNLASSNLNSSDPGDTLLGFQKSYETRLKTLGPNHIDTLVSANNYGIALGAAKDYNAAEAMLVGNLKARERVLGRTSPQTLQSYNNLAAYYLETEAPLKAAPLTEVALGLAKARYQEAHPDLLTALNNRSATLQTLGEYTKAAPLVDEALELAIQLYGETGLARLVILANRASIHQALGEYEEAHRLYQTTLALTKGHYGEDHPAYVTFLVNEASLYQAEGNGPQAEANYKQALAIKEKVFGPLGPQTLSGLSDLGRLYLALGRYDEAKEPLVKALKLRNQALGPKHPDRLTSLKELGDYYLAVGDANQGLELFQQAYDLTREIFGPQHPATFAALHRVATGYRDKQDWETALKTFTEAYQGRAKVLGKENRDTLESLYQIALVYRVQLNFKEAEKLFLEVAAAQAKILGPSHAKTLLTRASLASLYRRTGKKAEAVALNQTLYEERKRTLGELNLDTLVSLNEWGQSLDENGQPELAIQTLEAGVALAEKISGPKHQNYLNSLNALAGTLSNQRQFTKAKPLYEKARDLALELSGETSIDHLVAINNLANLESEQGGFEQAKTYMEKALVIAKALFGENEAGTVIVMNNLASLYQTIGALDKAKPLFERALELHIALYGKKHLNTIASFNNLANFFLAAGLYDQARPLFTIALNLSEEVSGPKHPNTLSAINNLASLYQSEGRYNEALPLFEQVLDLRTQVLGAQHPDTLASIDALAGAYMAKGLYGKAEPLFLKSLELRKKVLGEDHPQTLASVFNLARLYQAMAAFQKARPLIEQVIGLRTKKLGPEHPDTLAAFAAMAALYQEQGQLDKAEELYLSTLEVQNRVVGAEHPDTLAMADRLVALYQAKKDFPKAQGLAEKTLAARQKVLGPEHPDTIASISTLATLYQIQGRYADAEPHVEKAAQFYEKVMGPDHPSTMVALNNLGFLYQSQGKVDKAREIFAKVYEQSKKVLGSQHPNTLKALNNLAASYQAEGNVKQSLAYWQLSLDSSNQFLEQVLWAADDETRQSYIQMQDKAKAYMLSFYKQNISPEVAREALRYSLARKGMLLKITSEINAVAKSANNPAVRETAERLKSNKQKLAAMVLVGPGKKPPAEFDKEVTGLQETLDKLESELGFMVQQFRRAKTPVAPEAVQRALKPDDALVDFLVFTEVNPKSREVIGSTAMAIVVTGDKDKPFGLVSLGDFEQLQDWIKAMREQIVEPVGPDQIKDLWEVSAGVYDLVWKPLEPYLKGKKRVFLVPDGPLYLLPFNALRKGDSYLIENYQLIYVSSSRDLAVPSLVAEPGKSVIFAAPNYQEANKAMVAEAHERADSGEKGAFSSLEFDPLPGTEIEAKRLTQLFSKRQIVPTVFAEALATETNLKNVKAPRILHLATHGYFLPTEAKPIESGSELQSAKKPEDTKVKPVTNPMLRAGLALSSANYGFQGVTREDGSDGVLTALEALNLDLVGTDLVVLSACETGVGDVKQGEGVYGLGRAFQEAGAKSVSTTLWTISDDATADFMDHFYARFLAGANAQTAMWETQKEFLKSPYRSHPFFWSPFVLYGNP</sequence>
<dbReference type="PANTHER" id="PTHR45641:SF19">
    <property type="entry name" value="NEPHROCYSTIN-3"/>
    <property type="match status" value="1"/>
</dbReference>
<dbReference type="Pfam" id="PF13181">
    <property type="entry name" value="TPR_8"/>
    <property type="match status" value="1"/>
</dbReference>